<dbReference type="SUPFAM" id="SSF57667">
    <property type="entry name" value="beta-beta-alpha zinc fingers"/>
    <property type="match status" value="1"/>
</dbReference>
<dbReference type="InterPro" id="IPR003656">
    <property type="entry name" value="Znf_BED"/>
</dbReference>
<dbReference type="SMART" id="SM00614">
    <property type="entry name" value="ZnF_BED"/>
    <property type="match status" value="1"/>
</dbReference>
<evidence type="ECO:0000256" key="8">
    <source>
        <dbReference type="PROSITE-ProRule" id="PRU00027"/>
    </source>
</evidence>
<evidence type="ECO:0000256" key="6">
    <source>
        <dbReference type="ARBA" id="ARBA00023163"/>
    </source>
</evidence>
<dbReference type="GO" id="GO:0009791">
    <property type="term" value="P:post-embryonic development"/>
    <property type="evidence" value="ECO:0007669"/>
    <property type="project" value="UniProtKB-ARBA"/>
</dbReference>
<accession>A0A2N1N6C7</accession>
<evidence type="ECO:0000256" key="1">
    <source>
        <dbReference type="ARBA" id="ARBA00004123"/>
    </source>
</evidence>
<evidence type="ECO:0000256" key="5">
    <source>
        <dbReference type="ARBA" id="ARBA00023015"/>
    </source>
</evidence>
<dbReference type="VEuPathDB" id="FungiDB:FUN_001186"/>
<dbReference type="VEuPathDB" id="FungiDB:RhiirA1_537784"/>
<dbReference type="PANTHER" id="PTHR46481">
    <property type="entry name" value="ZINC FINGER BED DOMAIN-CONTAINING PROTEIN 4"/>
    <property type="match status" value="1"/>
</dbReference>
<dbReference type="PROSITE" id="PS50808">
    <property type="entry name" value="ZF_BED"/>
    <property type="match status" value="1"/>
</dbReference>
<dbReference type="SUPFAM" id="SSF140996">
    <property type="entry name" value="Hermes dimerisation domain"/>
    <property type="match status" value="1"/>
</dbReference>
<evidence type="ECO:0000259" key="9">
    <source>
        <dbReference type="PROSITE" id="PS50808"/>
    </source>
</evidence>
<organism evidence="10 11">
    <name type="scientific">Rhizophagus irregularis</name>
    <dbReference type="NCBI Taxonomy" id="588596"/>
    <lineage>
        <taxon>Eukaryota</taxon>
        <taxon>Fungi</taxon>
        <taxon>Fungi incertae sedis</taxon>
        <taxon>Mucoromycota</taxon>
        <taxon>Glomeromycotina</taxon>
        <taxon>Glomeromycetes</taxon>
        <taxon>Glomerales</taxon>
        <taxon>Glomeraceae</taxon>
        <taxon>Rhizophagus</taxon>
    </lineage>
</organism>
<dbReference type="Proteomes" id="UP000233469">
    <property type="component" value="Unassembled WGS sequence"/>
</dbReference>
<dbReference type="PANTHER" id="PTHR46481:SF10">
    <property type="entry name" value="ZINC FINGER BED DOMAIN-CONTAINING PROTEIN 39"/>
    <property type="match status" value="1"/>
</dbReference>
<evidence type="ECO:0000256" key="4">
    <source>
        <dbReference type="ARBA" id="ARBA00022833"/>
    </source>
</evidence>
<dbReference type="Pfam" id="PF10683">
    <property type="entry name" value="DBD_Tnp_Hermes"/>
    <property type="match status" value="1"/>
</dbReference>
<dbReference type="InterPro" id="IPR036236">
    <property type="entry name" value="Znf_C2H2_sf"/>
</dbReference>
<dbReference type="InterPro" id="IPR018473">
    <property type="entry name" value="Hermes_transposase_DNA-db"/>
</dbReference>
<dbReference type="VEuPathDB" id="FungiDB:RhiirFUN_017440"/>
<reference evidence="10 11" key="1">
    <citation type="submission" date="2016-04" db="EMBL/GenBank/DDBJ databases">
        <title>Genome analyses suggest a sexual origin of heterokaryosis in a supposedly ancient asexual fungus.</title>
        <authorList>
            <person name="Ropars J."/>
            <person name="Sedzielewska K."/>
            <person name="Noel J."/>
            <person name="Charron P."/>
            <person name="Farinelli L."/>
            <person name="Marton T."/>
            <person name="Kruger M."/>
            <person name="Pelin A."/>
            <person name="Brachmann A."/>
            <person name="Corradi N."/>
        </authorList>
    </citation>
    <scope>NUCLEOTIDE SEQUENCE [LARGE SCALE GENOMIC DNA]</scope>
    <source>
        <strain evidence="10 11">C2</strain>
    </source>
</reference>
<sequence>MQESMQLELALDNKTSENKESQFIHSYSKFVSNKFIEEAEKHNESKKSKQFDKTNFELGLVLNNKISGNKKTNQLNKMNPESEKFDEINFESSELELVLNDETENNKKTNPLNKINSALENVMRDTEVEPSKSTDPASEGDAILDIISPPESEESSELESESELSLDESTYEKCVQISVVKSKLDWTRPNRTDGVNSEKIKNNFIMSTLIGHDETEMDPIVNLELTIPIIDDDDKKTDYEISLSSEKKKSANLPPVRTPSTVWQHYEKVDDNGVHVYTKCKYCDKRYSKNCSTTTLNDHWKRKHLKIQPGGVGSIEAAFNNASNTQSQAEDHADILDKLVNWVIDDCQPFKVVDGVLFREFIASLNSKFRVPSRQTLRNKIDNKYTHYKNNIIKLFQVKFIN</sequence>
<comment type="subcellular location">
    <subcellularLocation>
        <location evidence="1">Nucleus</location>
    </subcellularLocation>
</comment>
<dbReference type="VEuPathDB" id="FungiDB:RhiirFUN_026831"/>
<keyword evidence="5" id="KW-0805">Transcription regulation</keyword>
<comment type="caution">
    <text evidence="10">The sequence shown here is derived from an EMBL/GenBank/DDBJ whole genome shotgun (WGS) entry which is preliminary data.</text>
</comment>
<name>A0A2N1N6C7_9GLOM</name>
<evidence type="ECO:0000256" key="2">
    <source>
        <dbReference type="ARBA" id="ARBA00022723"/>
    </source>
</evidence>
<reference evidence="10 11" key="2">
    <citation type="submission" date="2017-10" db="EMBL/GenBank/DDBJ databases">
        <title>Extensive intraspecific genome diversity in a model arbuscular mycorrhizal fungus.</title>
        <authorList>
            <person name="Chen E.C.H."/>
            <person name="Morin E."/>
            <person name="Baudet D."/>
            <person name="Noel J."/>
            <person name="Ndikumana S."/>
            <person name="Charron P."/>
            <person name="St-Onge C."/>
            <person name="Giorgi J."/>
            <person name="Grigoriev I.V."/>
            <person name="Roux C."/>
            <person name="Martin F.M."/>
            <person name="Corradi N."/>
        </authorList>
    </citation>
    <scope>NUCLEOTIDE SEQUENCE [LARGE SCALE GENOMIC DNA]</scope>
    <source>
        <strain evidence="10 11">C2</strain>
    </source>
</reference>
<keyword evidence="7" id="KW-0539">Nucleus</keyword>
<keyword evidence="4" id="KW-0862">Zinc</keyword>
<feature type="domain" description="BED-type" evidence="9">
    <location>
        <begin position="257"/>
        <end position="304"/>
    </location>
</feature>
<dbReference type="AlphaFoldDB" id="A0A2N1N6C7"/>
<evidence type="ECO:0000256" key="7">
    <source>
        <dbReference type="ARBA" id="ARBA00023242"/>
    </source>
</evidence>
<dbReference type="GO" id="GO:0008270">
    <property type="term" value="F:zinc ion binding"/>
    <property type="evidence" value="ECO:0007669"/>
    <property type="project" value="UniProtKB-KW"/>
</dbReference>
<dbReference type="GO" id="GO:0003677">
    <property type="term" value="F:DNA binding"/>
    <property type="evidence" value="ECO:0007669"/>
    <property type="project" value="InterPro"/>
</dbReference>
<gene>
    <name evidence="10" type="ORF">RhiirC2_831899</name>
</gene>
<dbReference type="EMBL" id="LLXL01000722">
    <property type="protein sequence ID" value="PKK69465.1"/>
    <property type="molecule type" value="Genomic_DNA"/>
</dbReference>
<protein>
    <recommendedName>
        <fullName evidence="9">BED-type domain-containing protein</fullName>
    </recommendedName>
</protein>
<keyword evidence="3 8" id="KW-0863">Zinc-finger</keyword>
<keyword evidence="6" id="KW-0804">Transcription</keyword>
<dbReference type="GO" id="GO:0005634">
    <property type="term" value="C:nucleus"/>
    <property type="evidence" value="ECO:0007669"/>
    <property type="project" value="UniProtKB-SubCell"/>
</dbReference>
<proteinExistence type="predicted"/>
<dbReference type="InterPro" id="IPR052035">
    <property type="entry name" value="ZnF_BED_domain_contain"/>
</dbReference>
<keyword evidence="2" id="KW-0479">Metal-binding</keyword>
<evidence type="ECO:0000313" key="10">
    <source>
        <dbReference type="EMBL" id="PKK69465.1"/>
    </source>
</evidence>
<evidence type="ECO:0000256" key="3">
    <source>
        <dbReference type="ARBA" id="ARBA00022771"/>
    </source>
</evidence>
<evidence type="ECO:0000313" key="11">
    <source>
        <dbReference type="Proteomes" id="UP000233469"/>
    </source>
</evidence>